<reference evidence="1" key="1">
    <citation type="journal article" date="2019" name="bioRxiv">
        <title>The Genome of the Zebra Mussel, Dreissena polymorpha: A Resource for Invasive Species Research.</title>
        <authorList>
            <person name="McCartney M.A."/>
            <person name="Auch B."/>
            <person name="Kono T."/>
            <person name="Mallez S."/>
            <person name="Zhang Y."/>
            <person name="Obille A."/>
            <person name="Becker A."/>
            <person name="Abrahante J.E."/>
            <person name="Garbe J."/>
            <person name="Badalamenti J.P."/>
            <person name="Herman A."/>
            <person name="Mangelson H."/>
            <person name="Liachko I."/>
            <person name="Sullivan S."/>
            <person name="Sone E.D."/>
            <person name="Koren S."/>
            <person name="Silverstein K.A.T."/>
            <person name="Beckman K.B."/>
            <person name="Gohl D.M."/>
        </authorList>
    </citation>
    <scope>NUCLEOTIDE SEQUENCE</scope>
    <source>
        <strain evidence="1">Duluth1</strain>
        <tissue evidence="1">Whole animal</tissue>
    </source>
</reference>
<dbReference type="GO" id="GO:0005615">
    <property type="term" value="C:extracellular space"/>
    <property type="evidence" value="ECO:0007669"/>
    <property type="project" value="TreeGrafter"/>
</dbReference>
<dbReference type="Gene3D" id="2.40.50.90">
    <property type="match status" value="1"/>
</dbReference>
<sequence length="259" mass="30045">MPSDENKVTVKHSDKNILNAFQVFVDSNYRYIQTGLYVIGGISIIYIARTVRTTTVFRHVSDIPEEYVQKQVRLQGQVKKVDDDGVLHVQHVPILRIRIPFKKESAIGSLPLHLACIDIGPEGRLWLQQHVQEKTIWFHLMHRSKHLNHYVLHSKVEIPKTFGRNIHVNEELVKKGLCKISQLSDLEGAKGVSTNQNMLLYLDRLVKFEHYAASKRLGMWTQSDKLLKNQSLPLKVIMAVLKSPVTLIKWLYRKRRTKR</sequence>
<reference evidence="1" key="2">
    <citation type="submission" date="2020-11" db="EMBL/GenBank/DDBJ databases">
        <authorList>
            <person name="McCartney M.A."/>
            <person name="Auch B."/>
            <person name="Kono T."/>
            <person name="Mallez S."/>
            <person name="Becker A."/>
            <person name="Gohl D.M."/>
            <person name="Silverstein K.A.T."/>
            <person name="Koren S."/>
            <person name="Bechman K.B."/>
            <person name="Herman A."/>
            <person name="Abrahante J.E."/>
            <person name="Garbe J."/>
        </authorList>
    </citation>
    <scope>NUCLEOTIDE SEQUENCE</scope>
    <source>
        <strain evidence="1">Duluth1</strain>
        <tissue evidence="1">Whole animal</tissue>
    </source>
</reference>
<dbReference type="AlphaFoldDB" id="A0A9D4LGX2"/>
<dbReference type="Proteomes" id="UP000828390">
    <property type="component" value="Unassembled WGS sequence"/>
</dbReference>
<comment type="caution">
    <text evidence="1">The sequence shown here is derived from an EMBL/GenBank/DDBJ whole genome shotgun (WGS) entry which is preliminary data.</text>
</comment>
<dbReference type="InterPro" id="IPR035437">
    <property type="entry name" value="SNase_OB-fold_sf"/>
</dbReference>
<dbReference type="PANTHER" id="PTHR28434">
    <property type="entry name" value="PROTEIN C3ORF33"/>
    <property type="match status" value="1"/>
</dbReference>
<keyword evidence="2" id="KW-1185">Reference proteome</keyword>
<dbReference type="SUPFAM" id="SSF50199">
    <property type="entry name" value="Staphylococcal nuclease"/>
    <property type="match status" value="1"/>
</dbReference>
<accession>A0A9D4LGX2</accession>
<dbReference type="PANTHER" id="PTHR28434:SF1">
    <property type="entry name" value="PROTEIN C3ORF33"/>
    <property type="match status" value="1"/>
</dbReference>
<gene>
    <name evidence="1" type="ORF">DPMN_101063</name>
</gene>
<name>A0A9D4LGX2_DREPO</name>
<evidence type="ECO:0000313" key="1">
    <source>
        <dbReference type="EMBL" id="KAH3858440.1"/>
    </source>
</evidence>
<protein>
    <submittedName>
        <fullName evidence="1">Uncharacterized protein</fullName>
    </submittedName>
</protein>
<dbReference type="InterPro" id="IPR042421">
    <property type="entry name" value="C3orf33-like"/>
</dbReference>
<dbReference type="EMBL" id="JAIWYP010000003">
    <property type="protein sequence ID" value="KAH3858440.1"/>
    <property type="molecule type" value="Genomic_DNA"/>
</dbReference>
<organism evidence="1 2">
    <name type="scientific">Dreissena polymorpha</name>
    <name type="common">Zebra mussel</name>
    <name type="synonym">Mytilus polymorpha</name>
    <dbReference type="NCBI Taxonomy" id="45954"/>
    <lineage>
        <taxon>Eukaryota</taxon>
        <taxon>Metazoa</taxon>
        <taxon>Spiralia</taxon>
        <taxon>Lophotrochozoa</taxon>
        <taxon>Mollusca</taxon>
        <taxon>Bivalvia</taxon>
        <taxon>Autobranchia</taxon>
        <taxon>Heteroconchia</taxon>
        <taxon>Euheterodonta</taxon>
        <taxon>Imparidentia</taxon>
        <taxon>Neoheterodontei</taxon>
        <taxon>Myida</taxon>
        <taxon>Dreissenoidea</taxon>
        <taxon>Dreissenidae</taxon>
        <taxon>Dreissena</taxon>
    </lineage>
</organism>
<evidence type="ECO:0000313" key="2">
    <source>
        <dbReference type="Proteomes" id="UP000828390"/>
    </source>
</evidence>
<proteinExistence type="predicted"/>
<dbReference type="OrthoDB" id="6220511at2759"/>